<comment type="similarity">
    <text evidence="1">Belongs to the cyclin family. Cyclin D subfamily.</text>
</comment>
<dbReference type="SMART" id="SM00385">
    <property type="entry name" value="CYCLIN"/>
    <property type="match status" value="1"/>
</dbReference>
<keyword evidence="2" id="KW-0132">Cell division</keyword>
<feature type="domain" description="Cyclin-like" evidence="7">
    <location>
        <begin position="85"/>
        <end position="173"/>
    </location>
</feature>
<feature type="region of interest" description="Disordered" evidence="6">
    <location>
        <begin position="28"/>
        <end position="47"/>
    </location>
</feature>
<dbReference type="InterPro" id="IPR039361">
    <property type="entry name" value="Cyclin"/>
</dbReference>
<dbReference type="PROSITE" id="PS00292">
    <property type="entry name" value="CYCLINS"/>
    <property type="match status" value="1"/>
</dbReference>
<reference evidence="8 9" key="1">
    <citation type="journal article" date="2019" name="Nat. Plants">
        <title>Genome sequencing of Musa balbisiana reveals subgenome evolution and function divergence in polyploid bananas.</title>
        <authorList>
            <person name="Yao X."/>
        </authorList>
    </citation>
    <scope>NUCLEOTIDE SEQUENCE [LARGE SCALE GENOMIC DNA]</scope>
    <source>
        <strain evidence="9">cv. DH-PKW</strain>
        <tissue evidence="8">Leaves</tissue>
    </source>
</reference>
<dbReference type="InterPro" id="IPR048258">
    <property type="entry name" value="Cyclins_cyclin-box"/>
</dbReference>
<dbReference type="STRING" id="52838.A0A4S8IZH6"/>
<evidence type="ECO:0000256" key="1">
    <source>
        <dbReference type="ARBA" id="ARBA00009065"/>
    </source>
</evidence>
<evidence type="ECO:0000256" key="4">
    <source>
        <dbReference type="ARBA" id="ARBA00023306"/>
    </source>
</evidence>
<protein>
    <recommendedName>
        <fullName evidence="7">Cyclin-like domain-containing protein</fullName>
    </recommendedName>
</protein>
<evidence type="ECO:0000313" key="9">
    <source>
        <dbReference type="Proteomes" id="UP000317650"/>
    </source>
</evidence>
<dbReference type="InterPro" id="IPR013763">
    <property type="entry name" value="Cyclin-like_dom"/>
</dbReference>
<dbReference type="InterPro" id="IPR036915">
    <property type="entry name" value="Cyclin-like_sf"/>
</dbReference>
<dbReference type="AlphaFoldDB" id="A0A4S8IZH6"/>
<organism evidence="8 9">
    <name type="scientific">Musa balbisiana</name>
    <name type="common">Banana</name>
    <dbReference type="NCBI Taxonomy" id="52838"/>
    <lineage>
        <taxon>Eukaryota</taxon>
        <taxon>Viridiplantae</taxon>
        <taxon>Streptophyta</taxon>
        <taxon>Embryophyta</taxon>
        <taxon>Tracheophyta</taxon>
        <taxon>Spermatophyta</taxon>
        <taxon>Magnoliopsida</taxon>
        <taxon>Liliopsida</taxon>
        <taxon>Zingiberales</taxon>
        <taxon>Musaceae</taxon>
        <taxon>Musa</taxon>
    </lineage>
</organism>
<dbReference type="InterPro" id="IPR006671">
    <property type="entry name" value="Cyclin_N"/>
</dbReference>
<name>A0A4S8IZH6_MUSBA</name>
<accession>A0A4S8IZH6</accession>
<dbReference type="Gene3D" id="1.10.472.10">
    <property type="entry name" value="Cyclin-like"/>
    <property type="match status" value="2"/>
</dbReference>
<evidence type="ECO:0000259" key="7">
    <source>
        <dbReference type="SMART" id="SM00385"/>
    </source>
</evidence>
<dbReference type="GO" id="GO:0051301">
    <property type="term" value="P:cell division"/>
    <property type="evidence" value="ECO:0007669"/>
    <property type="project" value="UniProtKB-KW"/>
</dbReference>
<sequence length="317" mass="35792">MSENLFFPLMESSGLCLLCDEEPFLLSPTPSPRRSSSPPPHADEDRDNSLRDLLEREHQYAPRRGYLAYLRQSSNLSAARTRAVRYIAQVCSRLNLATGTAFSAVNYLDRFISMNCVMRWEEWMVDLLSVACLSIASKMDEVSIPSWYDLQMEDLSHSFTASTIQEMELTVLERLDWRLACITPLSYVEVLTWGLEHTRTPCIARTIELLLCALSGTVNGRPPIHVPARLLTWKSKWLESEFLRFDPSSVAVSALKTIAGSEAGFFFSMLPFLIPLQHTGEVNGCQKLMDELSIRSHSVVYLRTAQCVPHVAEADPN</sequence>
<keyword evidence="3 5" id="KW-0195">Cyclin</keyword>
<evidence type="ECO:0000313" key="8">
    <source>
        <dbReference type="EMBL" id="THU54408.1"/>
    </source>
</evidence>
<comment type="caution">
    <text evidence="8">The sequence shown here is derived from an EMBL/GenBank/DDBJ whole genome shotgun (WGS) entry which is preliminary data.</text>
</comment>
<keyword evidence="9" id="KW-1185">Reference proteome</keyword>
<keyword evidence="4" id="KW-0131">Cell cycle</keyword>
<evidence type="ECO:0000256" key="3">
    <source>
        <dbReference type="ARBA" id="ARBA00023127"/>
    </source>
</evidence>
<dbReference type="SUPFAM" id="SSF47954">
    <property type="entry name" value="Cyclin-like"/>
    <property type="match status" value="1"/>
</dbReference>
<dbReference type="PANTHER" id="PTHR10177">
    <property type="entry name" value="CYCLINS"/>
    <property type="match status" value="1"/>
</dbReference>
<gene>
    <name evidence="8" type="ORF">C4D60_Mb10t24760</name>
</gene>
<dbReference type="EMBL" id="PYDT01000008">
    <property type="protein sequence ID" value="THU54408.1"/>
    <property type="molecule type" value="Genomic_DNA"/>
</dbReference>
<evidence type="ECO:0000256" key="5">
    <source>
        <dbReference type="RuleBase" id="RU000383"/>
    </source>
</evidence>
<dbReference type="Proteomes" id="UP000317650">
    <property type="component" value="Chromosome 10"/>
</dbReference>
<evidence type="ECO:0000256" key="2">
    <source>
        <dbReference type="ARBA" id="ARBA00022618"/>
    </source>
</evidence>
<dbReference type="FunFam" id="1.10.472.10:FF:000060">
    <property type="entry name" value="D6-type cyclin"/>
    <property type="match status" value="1"/>
</dbReference>
<proteinExistence type="inferred from homology"/>
<evidence type="ECO:0000256" key="6">
    <source>
        <dbReference type="SAM" id="MobiDB-lite"/>
    </source>
</evidence>
<dbReference type="Pfam" id="PF00134">
    <property type="entry name" value="Cyclin_N"/>
    <property type="match status" value="1"/>
</dbReference>